<dbReference type="Proteomes" id="UP001174315">
    <property type="component" value="Unassembled WGS sequence"/>
</dbReference>
<dbReference type="EMBL" id="FWEU01000005">
    <property type="protein sequence ID" value="SLM25771.1"/>
    <property type="molecule type" value="Genomic_DNA"/>
</dbReference>
<protein>
    <submittedName>
        <fullName evidence="3">I78 family peptidase inhibitor</fullName>
    </submittedName>
    <submittedName>
        <fullName evidence="4">Peptidase inhibitor I78 family protein</fullName>
    </submittedName>
</protein>
<feature type="signal peptide" evidence="2">
    <location>
        <begin position="1"/>
        <end position="25"/>
    </location>
</feature>
<keyword evidence="6" id="KW-1185">Reference proteome</keyword>
<reference evidence="4" key="1">
    <citation type="submission" date="2016-10" db="EMBL/GenBank/DDBJ databases">
        <authorList>
            <person name="de Groot N.N."/>
        </authorList>
    </citation>
    <scope>NUCLEOTIDE SEQUENCE [LARGE SCALE GENOMIC DNA]</scope>
    <source>
        <strain evidence="4">92MFCol6.1</strain>
    </source>
</reference>
<proteinExistence type="predicted"/>
<feature type="compositionally biased region" description="Low complexity" evidence="1">
    <location>
        <begin position="35"/>
        <end position="48"/>
    </location>
</feature>
<dbReference type="Proteomes" id="UP000191133">
    <property type="component" value="Unassembled WGS sequence"/>
</dbReference>
<dbReference type="PROSITE" id="PS51257">
    <property type="entry name" value="PROKAR_LIPOPROTEIN"/>
    <property type="match status" value="1"/>
</dbReference>
<gene>
    <name evidence="3" type="ORF">Q0S36_07100</name>
    <name evidence="4" type="ORF">SAMN04488690_3524</name>
</gene>
<sequence length="129" mass="13381">MSFPIRARSLSALLLPAVLALTACQAPSLDEQDSATAHAQQAAEAAKAPADEAGKATEAPPVGNCDASQVQSLVGQPYTEALGKQAQEDAAAKQLRVLHPNDVTTMEFLGDRLNIEVDAKDVVSGVRCG</sequence>
<evidence type="ECO:0000256" key="2">
    <source>
        <dbReference type="SAM" id="SignalP"/>
    </source>
</evidence>
<name>A0A1W1H2Q5_9GAMM</name>
<dbReference type="PANTHER" id="PTHR39600">
    <property type="entry name" value="PEPTIDASE INHIBITOR I78 FAMILY PROTEIN"/>
    <property type="match status" value="1"/>
</dbReference>
<dbReference type="InterPro" id="IPR021719">
    <property type="entry name" value="Prot_inh_I78"/>
</dbReference>
<reference evidence="5" key="2">
    <citation type="submission" date="2016-10" db="EMBL/GenBank/DDBJ databases">
        <authorList>
            <person name="Varghese N."/>
        </authorList>
    </citation>
    <scope>NUCLEOTIDE SEQUENCE [LARGE SCALE GENOMIC DNA]</scope>
    <source>
        <strain evidence="5">92MFCol6.1</strain>
    </source>
</reference>
<dbReference type="Pfam" id="PF11720">
    <property type="entry name" value="Inhibitor_I78"/>
    <property type="match status" value="1"/>
</dbReference>
<dbReference type="GeneID" id="64102691"/>
<dbReference type="EMBL" id="JAUKNN010000013">
    <property type="protein sequence ID" value="MDN8669090.1"/>
    <property type="molecule type" value="Genomic_DNA"/>
</dbReference>
<dbReference type="RefSeq" id="WP_025876043.1">
    <property type="nucleotide sequence ID" value="NZ_CBCSJV010000014.1"/>
</dbReference>
<dbReference type="PANTHER" id="PTHR39600:SF1">
    <property type="entry name" value="PEPTIDASE INHIBITOR I78 FAMILY PROTEIN"/>
    <property type="match status" value="1"/>
</dbReference>
<reference evidence="3" key="3">
    <citation type="submission" date="2023-07" db="EMBL/GenBank/DDBJ databases">
        <title>Stenotrophomonas isolates from soil.</title>
        <authorList>
            <person name="Sharma V."/>
            <person name="Zur-Pinska J."/>
            <person name="Hay A.G."/>
        </authorList>
    </citation>
    <scope>NUCLEOTIDE SEQUENCE</scope>
    <source>
        <strain evidence="3">C2</strain>
    </source>
</reference>
<feature type="chain" id="PRO_5010718044" evidence="2">
    <location>
        <begin position="26"/>
        <end position="129"/>
    </location>
</feature>
<feature type="region of interest" description="Disordered" evidence="1">
    <location>
        <begin position="29"/>
        <end position="68"/>
    </location>
</feature>
<evidence type="ECO:0000256" key="1">
    <source>
        <dbReference type="SAM" id="MobiDB-lite"/>
    </source>
</evidence>
<evidence type="ECO:0000313" key="3">
    <source>
        <dbReference type="EMBL" id="MDN8669090.1"/>
    </source>
</evidence>
<evidence type="ECO:0000313" key="6">
    <source>
        <dbReference type="Proteomes" id="UP001174315"/>
    </source>
</evidence>
<accession>A0A1W1H2Q5</accession>
<evidence type="ECO:0000313" key="4">
    <source>
        <dbReference type="EMBL" id="SLM25771.1"/>
    </source>
</evidence>
<keyword evidence="2" id="KW-0732">Signal</keyword>
<evidence type="ECO:0000313" key="5">
    <source>
        <dbReference type="Proteomes" id="UP000191133"/>
    </source>
</evidence>
<organism evidence="4 5">
    <name type="scientific">Stenotrophomonas indicatrix</name>
    <dbReference type="NCBI Taxonomy" id="2045451"/>
    <lineage>
        <taxon>Bacteria</taxon>
        <taxon>Pseudomonadati</taxon>
        <taxon>Pseudomonadota</taxon>
        <taxon>Gammaproteobacteria</taxon>
        <taxon>Lysobacterales</taxon>
        <taxon>Lysobacteraceae</taxon>
        <taxon>Stenotrophomonas</taxon>
    </lineage>
</organism>
<dbReference type="Gene3D" id="3.30.10.10">
    <property type="entry name" value="Trypsin Inhibitor V, subunit A"/>
    <property type="match status" value="1"/>
</dbReference>
<dbReference type="AlphaFoldDB" id="A0A1W1H2Q5"/>